<proteinExistence type="predicted"/>
<feature type="transmembrane region" description="Helical" evidence="1">
    <location>
        <begin position="208"/>
        <end position="224"/>
    </location>
</feature>
<organism evidence="3 4">
    <name type="scientific">Candidatus Falkowbacteria bacterium RIFOXYA2_FULL_47_19</name>
    <dbReference type="NCBI Taxonomy" id="1797994"/>
    <lineage>
        <taxon>Bacteria</taxon>
        <taxon>Candidatus Falkowiibacteriota</taxon>
    </lineage>
</organism>
<feature type="transmembrane region" description="Helical" evidence="1">
    <location>
        <begin position="102"/>
        <end position="123"/>
    </location>
</feature>
<keyword evidence="1" id="KW-0812">Transmembrane</keyword>
<feature type="domain" description="Histidine kinase N-terminal 7TM region" evidence="2">
    <location>
        <begin position="12"/>
        <end position="231"/>
    </location>
</feature>
<comment type="caution">
    <text evidence="3">The sequence shown here is derived from an EMBL/GenBank/DDBJ whole genome shotgun (WGS) entry which is preliminary data.</text>
</comment>
<reference evidence="3 4" key="1">
    <citation type="journal article" date="2016" name="Nat. Commun.">
        <title>Thousands of microbial genomes shed light on interconnected biogeochemical processes in an aquifer system.</title>
        <authorList>
            <person name="Anantharaman K."/>
            <person name="Brown C.T."/>
            <person name="Hug L.A."/>
            <person name="Sharon I."/>
            <person name="Castelle C.J."/>
            <person name="Probst A.J."/>
            <person name="Thomas B.C."/>
            <person name="Singh A."/>
            <person name="Wilkins M.J."/>
            <person name="Karaoz U."/>
            <person name="Brodie E.L."/>
            <person name="Williams K.H."/>
            <person name="Hubbard S.S."/>
            <person name="Banfield J.F."/>
        </authorList>
    </citation>
    <scope>NUCLEOTIDE SEQUENCE [LARGE SCALE GENOMIC DNA]</scope>
</reference>
<dbReference type="Gene3D" id="3.30.450.20">
    <property type="entry name" value="PAS domain"/>
    <property type="match status" value="1"/>
</dbReference>
<dbReference type="Pfam" id="PF16927">
    <property type="entry name" value="HisKA_7TM"/>
    <property type="match status" value="1"/>
</dbReference>
<keyword evidence="1" id="KW-1133">Transmembrane helix</keyword>
<evidence type="ECO:0000313" key="3">
    <source>
        <dbReference type="EMBL" id="OGF27038.1"/>
    </source>
</evidence>
<feature type="transmembrane region" description="Helical" evidence="1">
    <location>
        <begin position="6"/>
        <end position="26"/>
    </location>
</feature>
<dbReference type="Proteomes" id="UP000178367">
    <property type="component" value="Unassembled WGS sequence"/>
</dbReference>
<evidence type="ECO:0000256" key="1">
    <source>
        <dbReference type="SAM" id="Phobius"/>
    </source>
</evidence>
<feature type="transmembrane region" description="Helical" evidence="1">
    <location>
        <begin position="178"/>
        <end position="196"/>
    </location>
</feature>
<evidence type="ECO:0000259" key="2">
    <source>
        <dbReference type="Pfam" id="PF16927"/>
    </source>
</evidence>
<dbReference type="InterPro" id="IPR035965">
    <property type="entry name" value="PAS-like_dom_sf"/>
</dbReference>
<evidence type="ECO:0000313" key="4">
    <source>
        <dbReference type="Proteomes" id="UP000178367"/>
    </source>
</evidence>
<dbReference type="EMBL" id="MFGB01000010">
    <property type="protein sequence ID" value="OGF27038.1"/>
    <property type="molecule type" value="Genomic_DNA"/>
</dbReference>
<gene>
    <name evidence="3" type="ORF">A2227_04065</name>
</gene>
<name>A0A1F5SJY0_9BACT</name>
<feature type="transmembrane region" description="Helical" evidence="1">
    <location>
        <begin position="70"/>
        <end position="90"/>
    </location>
</feature>
<feature type="transmembrane region" description="Helical" evidence="1">
    <location>
        <begin position="33"/>
        <end position="50"/>
    </location>
</feature>
<dbReference type="InterPro" id="IPR031621">
    <property type="entry name" value="HisKA_7TM"/>
</dbReference>
<dbReference type="SUPFAM" id="SSF55785">
    <property type="entry name" value="PYP-like sensor domain (PAS domain)"/>
    <property type="match status" value="1"/>
</dbReference>
<dbReference type="STRING" id="1797994.A2227_04065"/>
<feature type="transmembrane region" description="Helical" evidence="1">
    <location>
        <begin position="143"/>
        <end position="162"/>
    </location>
</feature>
<keyword evidence="1" id="KW-0472">Membrane</keyword>
<dbReference type="AlphaFoldDB" id="A0A1F5SJY0"/>
<accession>A0A1F5SJY0</accession>
<protein>
    <recommendedName>
        <fullName evidence="2">Histidine kinase N-terminal 7TM region domain-containing protein</fullName>
    </recommendedName>
</protein>
<sequence>MYYFNIFSLLTLAASEIYLLLSIYTLSKNPKALSNRLFVFVAASMALWGLGEGMERAAVGAENAYFWANYIAGMGATIHPALLMHFWLEFSGEINKFKKKIPVWTLYTPSVFFLVIRFFFPHLLVVGVKKEYWGYSTVGTDLYQAYMLFIVIYIAAMVYLALRKARHSEGIFKNQARNIGLGVLLSLVIGFVTQGMKPLFDFSVPESSVLSTLIFVSFIAYAINKYGMLTITTKIVAENIIATMNDLVVAVDKNMNIAMVNNAITHYGIKDLSNKPIKKILSGENTTLEYGKLLEQSPLLDQKMNLIDRDSKKIPVSVNISAIKEGGRKEALGLVFVMRDTREIDELVKNMREKGIELEKKNSELEQFNKLAVGREIKMIELKNRIRELEGNKKPDSIG</sequence>